<dbReference type="PROSITE" id="PS00107">
    <property type="entry name" value="PROTEIN_KINASE_ATP"/>
    <property type="match status" value="1"/>
</dbReference>
<proteinExistence type="predicted"/>
<organism evidence="7 8">
    <name type="scientific">Deinococcus reticulitermitis</name>
    <dbReference type="NCBI Taxonomy" id="856736"/>
    <lineage>
        <taxon>Bacteria</taxon>
        <taxon>Thermotogati</taxon>
        <taxon>Deinococcota</taxon>
        <taxon>Deinococci</taxon>
        <taxon>Deinococcales</taxon>
        <taxon>Deinococcaceae</taxon>
        <taxon>Deinococcus</taxon>
    </lineage>
</organism>
<evidence type="ECO:0000313" key="8">
    <source>
        <dbReference type="Proteomes" id="UP000199223"/>
    </source>
</evidence>
<dbReference type="InterPro" id="IPR008271">
    <property type="entry name" value="Ser/Thr_kinase_AS"/>
</dbReference>
<evidence type="ECO:0000256" key="4">
    <source>
        <dbReference type="ARBA" id="ARBA00022840"/>
    </source>
</evidence>
<keyword evidence="2 5" id="KW-0547">Nucleotide-binding</keyword>
<gene>
    <name evidence="7" type="ORF">SAMN04488058_103225</name>
</gene>
<dbReference type="AlphaFoldDB" id="A0A1H6VMP0"/>
<dbReference type="GO" id="GO:0004674">
    <property type="term" value="F:protein serine/threonine kinase activity"/>
    <property type="evidence" value="ECO:0007669"/>
    <property type="project" value="TreeGrafter"/>
</dbReference>
<dbReference type="Gene3D" id="1.10.510.10">
    <property type="entry name" value="Transferase(Phosphotransferase) domain 1"/>
    <property type="match status" value="1"/>
</dbReference>
<keyword evidence="1" id="KW-0808">Transferase</keyword>
<dbReference type="PROSITE" id="PS50011">
    <property type="entry name" value="PROTEIN_KINASE_DOM"/>
    <property type="match status" value="1"/>
</dbReference>
<evidence type="ECO:0000256" key="5">
    <source>
        <dbReference type="PROSITE-ProRule" id="PRU10141"/>
    </source>
</evidence>
<dbReference type="SUPFAM" id="SSF56112">
    <property type="entry name" value="Protein kinase-like (PK-like)"/>
    <property type="match status" value="1"/>
</dbReference>
<dbReference type="InterPro" id="IPR011009">
    <property type="entry name" value="Kinase-like_dom_sf"/>
</dbReference>
<dbReference type="STRING" id="856736.SAMN04488058_103225"/>
<dbReference type="PANTHER" id="PTHR43289">
    <property type="entry name" value="MITOGEN-ACTIVATED PROTEIN KINASE KINASE KINASE 20-RELATED"/>
    <property type="match status" value="1"/>
</dbReference>
<dbReference type="Pfam" id="PF00069">
    <property type="entry name" value="Pkinase"/>
    <property type="match status" value="1"/>
</dbReference>
<keyword evidence="4 5" id="KW-0067">ATP-binding</keyword>
<dbReference type="CDD" id="cd14014">
    <property type="entry name" value="STKc_PknB_like"/>
    <property type="match status" value="1"/>
</dbReference>
<dbReference type="InterPro" id="IPR000719">
    <property type="entry name" value="Prot_kinase_dom"/>
</dbReference>
<evidence type="ECO:0000313" key="7">
    <source>
        <dbReference type="EMBL" id="SEJ05893.1"/>
    </source>
</evidence>
<feature type="binding site" evidence="5">
    <location>
        <position position="40"/>
    </location>
    <ligand>
        <name>ATP</name>
        <dbReference type="ChEBI" id="CHEBI:30616"/>
    </ligand>
</feature>
<evidence type="ECO:0000259" key="6">
    <source>
        <dbReference type="PROSITE" id="PS50011"/>
    </source>
</evidence>
<dbReference type="EMBL" id="FNZA01000003">
    <property type="protein sequence ID" value="SEJ05893.1"/>
    <property type="molecule type" value="Genomic_DNA"/>
</dbReference>
<dbReference type="OrthoDB" id="9801841at2"/>
<accession>A0A1H6VMP0</accession>
<evidence type="ECO:0000256" key="2">
    <source>
        <dbReference type="ARBA" id="ARBA00022741"/>
    </source>
</evidence>
<dbReference type="Proteomes" id="UP000199223">
    <property type="component" value="Unassembled WGS sequence"/>
</dbReference>
<evidence type="ECO:0000256" key="3">
    <source>
        <dbReference type="ARBA" id="ARBA00022777"/>
    </source>
</evidence>
<dbReference type="GO" id="GO:0005524">
    <property type="term" value="F:ATP binding"/>
    <property type="evidence" value="ECO:0007669"/>
    <property type="project" value="UniProtKB-UniRule"/>
</dbReference>
<feature type="domain" description="Protein kinase" evidence="6">
    <location>
        <begin position="12"/>
        <end position="253"/>
    </location>
</feature>
<evidence type="ECO:0000256" key="1">
    <source>
        <dbReference type="ARBA" id="ARBA00022679"/>
    </source>
</evidence>
<protein>
    <submittedName>
        <fullName evidence="7">Protein kinase domain-containing protein</fullName>
    </submittedName>
</protein>
<keyword evidence="8" id="KW-1185">Reference proteome</keyword>
<dbReference type="PANTHER" id="PTHR43289:SF6">
    <property type="entry name" value="SERINE_THREONINE-PROTEIN KINASE NEKL-3"/>
    <property type="match status" value="1"/>
</dbReference>
<reference evidence="8" key="1">
    <citation type="submission" date="2016-10" db="EMBL/GenBank/DDBJ databases">
        <authorList>
            <person name="Varghese N."/>
            <person name="Submissions S."/>
        </authorList>
    </citation>
    <scope>NUCLEOTIDE SEQUENCE [LARGE SCALE GENOMIC DNA]</scope>
    <source>
        <strain evidence="8">CGMCC 1.10218</strain>
    </source>
</reference>
<dbReference type="PROSITE" id="PS00108">
    <property type="entry name" value="PROTEIN_KINASE_ST"/>
    <property type="match status" value="1"/>
</dbReference>
<keyword evidence="3 7" id="KW-0418">Kinase</keyword>
<sequence length="253" mass="27254">MTVAGQIIEGGTRLVRVLGRGTHSVVYFAVTEQGAPRAVKIFPPHLADFAEREYRNASGLTHPRLAPVLGRTLLGGQPTLIVAYARGEVLLRRYALRPALVHERPAFVLTLRHLLGALGHLHARGLLHRDVKPDNILVEADGSARLVDYDLSGTVQESRSAPLQIGTPAFQSPEARRGEPLAPGSDLYSVGVLLHWGLHGELPDPESPARPCADPLAELLPGLLSPELGGRSDDAAKVEETLRRLAAVEHAKN</sequence>
<name>A0A1H6VMP0_9DEIO</name>
<dbReference type="SMART" id="SM00220">
    <property type="entry name" value="S_TKc"/>
    <property type="match status" value="1"/>
</dbReference>
<dbReference type="InterPro" id="IPR017441">
    <property type="entry name" value="Protein_kinase_ATP_BS"/>
</dbReference>